<sequence>MHSTALSTATLPIDDPKPLRAELRRVMPPESFEPQPHRGVIALALVPVMMALMGLLGWGGLPWWLCLPLSFLLGQMVTTVGLAAHEALHHAVFRSRRWEEVLGWAGFSPFLVTPGNWRAWHVQAHHSAANIHQRDPDILPRQQDLDTQRFARLFHAISPGSGTWVSYVSFGLFFTAQGQAFLWHHINQPQLQHVRMNRTKERLLTVLVTGGWFALGWAMGPRGALFALVIPLIVANVTLMIYIATNHWLLPASEDRDNPFVNTASVETHPVMNWAHLNFSYHQEHHIFPAMSPRFAPLLRQRLRELHPGASAVFPHIHALRTLYSRPALYSPTEGTMLVGRDGTPAVSTDELRRRLEAPRDAAS</sequence>
<dbReference type="Pfam" id="PF00487">
    <property type="entry name" value="FA_desaturase"/>
    <property type="match status" value="1"/>
</dbReference>
<reference evidence="3 4" key="1">
    <citation type="submission" date="2019-06" db="EMBL/GenBank/DDBJ databases">
        <authorList>
            <person name="Livingstone P."/>
            <person name="Whitworth D."/>
        </authorList>
    </citation>
    <scope>NUCLEOTIDE SEQUENCE [LARGE SCALE GENOMIC DNA]</scope>
    <source>
        <strain evidence="3 4">AM401</strain>
    </source>
</reference>
<name>A0A540X9D3_9BACT</name>
<dbReference type="InterPro" id="IPR005804">
    <property type="entry name" value="FA_desaturase_dom"/>
</dbReference>
<protein>
    <submittedName>
        <fullName evidence="3">Fatty acid desaturase</fullName>
    </submittedName>
</protein>
<dbReference type="Proteomes" id="UP000315369">
    <property type="component" value="Unassembled WGS sequence"/>
</dbReference>
<evidence type="ECO:0000313" key="4">
    <source>
        <dbReference type="Proteomes" id="UP000315369"/>
    </source>
</evidence>
<keyword evidence="1" id="KW-0812">Transmembrane</keyword>
<organism evidence="3 4">
    <name type="scientific">Myxococcus llanfairpwllgwyngyllgogerychwyrndrobwllllantysiliogogogochensis</name>
    <dbReference type="NCBI Taxonomy" id="2590453"/>
    <lineage>
        <taxon>Bacteria</taxon>
        <taxon>Pseudomonadati</taxon>
        <taxon>Myxococcota</taxon>
        <taxon>Myxococcia</taxon>
        <taxon>Myxococcales</taxon>
        <taxon>Cystobacterineae</taxon>
        <taxon>Myxococcaceae</taxon>
        <taxon>Myxococcus</taxon>
    </lineage>
</organism>
<keyword evidence="1" id="KW-0472">Membrane</keyword>
<feature type="transmembrane region" description="Helical" evidence="1">
    <location>
        <begin position="225"/>
        <end position="244"/>
    </location>
</feature>
<evidence type="ECO:0000259" key="2">
    <source>
        <dbReference type="Pfam" id="PF00487"/>
    </source>
</evidence>
<dbReference type="PANTHER" id="PTHR19353:SF19">
    <property type="entry name" value="DELTA(5) FATTY ACID DESATURASE C-RELATED"/>
    <property type="match status" value="1"/>
</dbReference>
<dbReference type="EMBL" id="VIFM01000009">
    <property type="protein sequence ID" value="TQF17284.1"/>
    <property type="molecule type" value="Genomic_DNA"/>
</dbReference>
<keyword evidence="4" id="KW-1185">Reference proteome</keyword>
<dbReference type="PANTHER" id="PTHR19353">
    <property type="entry name" value="FATTY ACID DESATURASE 2"/>
    <property type="match status" value="1"/>
</dbReference>
<accession>A0A540X9D3</accession>
<dbReference type="OrthoDB" id="9792534at2"/>
<dbReference type="GO" id="GO:0016717">
    <property type="term" value="F:oxidoreductase activity, acting on paired donors, with oxidation of a pair of donors resulting in the reduction of molecular oxygen to two molecules of water"/>
    <property type="evidence" value="ECO:0007669"/>
    <property type="project" value="TreeGrafter"/>
</dbReference>
<feature type="transmembrane region" description="Helical" evidence="1">
    <location>
        <begin position="67"/>
        <end position="88"/>
    </location>
</feature>
<dbReference type="RefSeq" id="WP_141641029.1">
    <property type="nucleotide sequence ID" value="NZ_VIFM01000009.1"/>
</dbReference>
<dbReference type="GO" id="GO:0016020">
    <property type="term" value="C:membrane"/>
    <property type="evidence" value="ECO:0007669"/>
    <property type="project" value="TreeGrafter"/>
</dbReference>
<dbReference type="AlphaFoldDB" id="A0A540X9D3"/>
<dbReference type="GO" id="GO:0008610">
    <property type="term" value="P:lipid biosynthetic process"/>
    <property type="evidence" value="ECO:0007669"/>
    <property type="project" value="UniProtKB-ARBA"/>
</dbReference>
<gene>
    <name evidence="3" type="ORF">FJV41_03830</name>
</gene>
<comment type="caution">
    <text evidence="3">The sequence shown here is derived from an EMBL/GenBank/DDBJ whole genome shotgun (WGS) entry which is preliminary data.</text>
</comment>
<keyword evidence="1" id="KW-1133">Transmembrane helix</keyword>
<feature type="domain" description="Fatty acid desaturase" evidence="2">
    <location>
        <begin position="62"/>
        <end position="310"/>
    </location>
</feature>
<evidence type="ECO:0000256" key="1">
    <source>
        <dbReference type="SAM" id="Phobius"/>
    </source>
</evidence>
<evidence type="ECO:0000313" key="3">
    <source>
        <dbReference type="EMBL" id="TQF17284.1"/>
    </source>
</evidence>
<proteinExistence type="predicted"/>
<feature type="transmembrane region" description="Helical" evidence="1">
    <location>
        <begin position="203"/>
        <end position="219"/>
    </location>
</feature>
<feature type="transmembrane region" description="Helical" evidence="1">
    <location>
        <begin position="40"/>
        <end position="61"/>
    </location>
</feature>
<dbReference type="InterPro" id="IPR012171">
    <property type="entry name" value="Fatty_acid_desaturase"/>
</dbReference>